<comment type="caution">
    <text evidence="2">The sequence shown here is derived from an EMBL/GenBank/DDBJ whole genome shotgun (WGS) entry which is preliminary data.</text>
</comment>
<accession>A0A117LZU3</accession>
<evidence type="ECO:0000313" key="3">
    <source>
        <dbReference type="Proteomes" id="UP000053904"/>
    </source>
</evidence>
<dbReference type="Gene3D" id="1.20.144.10">
    <property type="entry name" value="Phosphatidic acid phosphatase type 2/haloperoxidase"/>
    <property type="match status" value="1"/>
</dbReference>
<gene>
    <name evidence="2" type="ORF">XD93_0902</name>
</gene>
<proteinExistence type="predicted"/>
<dbReference type="AlphaFoldDB" id="A0A117LZU3"/>
<reference evidence="3" key="1">
    <citation type="journal article" date="2015" name="MBio">
        <title>Genome-Resolved Metagenomic Analysis Reveals Roles for Candidate Phyla and Other Microbial Community Members in Biogeochemical Transformations in Oil Reservoirs.</title>
        <authorList>
            <person name="Hu P."/>
            <person name="Tom L."/>
            <person name="Singh A."/>
            <person name="Thomas B.C."/>
            <person name="Baker B.J."/>
            <person name="Piceno Y.M."/>
            <person name="Andersen G.L."/>
            <person name="Banfield J.F."/>
        </authorList>
    </citation>
    <scope>NUCLEOTIDE SEQUENCE [LARGE SCALE GENOMIC DNA]</scope>
</reference>
<evidence type="ECO:0000313" key="2">
    <source>
        <dbReference type="EMBL" id="KUK76462.1"/>
    </source>
</evidence>
<feature type="transmembrane region" description="Helical" evidence="1">
    <location>
        <begin position="156"/>
        <end position="183"/>
    </location>
</feature>
<dbReference type="InterPro" id="IPR036938">
    <property type="entry name" value="PAP2/HPO_sf"/>
</dbReference>
<keyword evidence="1" id="KW-0472">Membrane</keyword>
<organism evidence="2 3">
    <name type="scientific">candidate division WS6 bacterium 34_10</name>
    <dbReference type="NCBI Taxonomy" id="1641389"/>
    <lineage>
        <taxon>Bacteria</taxon>
        <taxon>Candidatus Dojkabacteria</taxon>
    </lineage>
</organism>
<dbReference type="EMBL" id="LGGO01000148">
    <property type="protein sequence ID" value="KUK76462.1"/>
    <property type="molecule type" value="Genomic_DNA"/>
</dbReference>
<dbReference type="CDD" id="cd01610">
    <property type="entry name" value="PAP2_like"/>
    <property type="match status" value="1"/>
</dbReference>
<keyword evidence="1" id="KW-1133">Transmembrane helix</keyword>
<sequence length="216" mass="25043">MKHKKSKLSKIKLPKFNFPKINLKDILIRLPSLIFSSPIVTLVTTIILIPRIEYIGLIASSLFFYVLFPILTYLYLYKKGLITDKKFDFNIRKREERTLYNIIITMGFFTNYVLLSMYNIPVVQEVALFLLLSFFVFTLVTLFWKISGHMTQTVLLILILAYVFKDYQIYITLAGYLVCIPLVGLSRIKLKHHDIWQVLAGTFVTTAIGVLVFTIA</sequence>
<protein>
    <submittedName>
        <fullName evidence="2">Uncharacterized protein</fullName>
    </submittedName>
</protein>
<feature type="transmembrane region" description="Helical" evidence="1">
    <location>
        <begin position="98"/>
        <end position="120"/>
    </location>
</feature>
<name>A0A117LZU3_9BACT</name>
<keyword evidence="1" id="KW-0812">Transmembrane</keyword>
<feature type="transmembrane region" description="Helical" evidence="1">
    <location>
        <begin position="126"/>
        <end position="144"/>
    </location>
</feature>
<dbReference type="Proteomes" id="UP000053904">
    <property type="component" value="Unassembled WGS sequence"/>
</dbReference>
<feature type="transmembrane region" description="Helical" evidence="1">
    <location>
        <begin position="26"/>
        <end position="49"/>
    </location>
</feature>
<dbReference type="SUPFAM" id="SSF48317">
    <property type="entry name" value="Acid phosphatase/Vanadium-dependent haloperoxidase"/>
    <property type="match status" value="1"/>
</dbReference>
<evidence type="ECO:0000256" key="1">
    <source>
        <dbReference type="SAM" id="Phobius"/>
    </source>
</evidence>
<feature type="transmembrane region" description="Helical" evidence="1">
    <location>
        <begin position="195"/>
        <end position="215"/>
    </location>
</feature>
<feature type="transmembrane region" description="Helical" evidence="1">
    <location>
        <begin position="55"/>
        <end position="77"/>
    </location>
</feature>